<name>A0A8H7CDS6_AGABI</name>
<evidence type="ECO:0000256" key="7">
    <source>
        <dbReference type="ARBA" id="ARBA00023004"/>
    </source>
</evidence>
<reference evidence="11 12" key="1">
    <citation type="journal article" name="Sci. Rep.">
        <title>Telomere-to-telomere assembled and centromere annotated genomes of the two main subspecies of the button mushroom Agaricus bisporus reveal especially polymorphic chromosome ends.</title>
        <authorList>
            <person name="Sonnenberg A.S.M."/>
            <person name="Sedaghat-Telgerd N."/>
            <person name="Lavrijssen B."/>
            <person name="Ohm R.A."/>
            <person name="Hendrickx P.M."/>
            <person name="Scholtmeijer K."/>
            <person name="Baars J.J.P."/>
            <person name="van Peer A."/>
        </authorList>
    </citation>
    <scope>NUCLEOTIDE SEQUENCE [LARGE SCALE GENOMIC DNA]</scope>
    <source>
        <strain evidence="11 12">H119_p4</strain>
    </source>
</reference>
<comment type="pathway">
    <text evidence="2">Secondary metabolite biosynthesis.</text>
</comment>
<dbReference type="InterPro" id="IPR001128">
    <property type="entry name" value="Cyt_P450"/>
</dbReference>
<evidence type="ECO:0000256" key="9">
    <source>
        <dbReference type="PIRSR" id="PIRSR602401-1"/>
    </source>
</evidence>
<comment type="caution">
    <text evidence="11">The sequence shown here is derived from an EMBL/GenBank/DDBJ whole genome shotgun (WGS) entry which is preliminary data.</text>
</comment>
<keyword evidence="4 9" id="KW-0349">Heme</keyword>
<dbReference type="InterPro" id="IPR036396">
    <property type="entry name" value="Cyt_P450_sf"/>
</dbReference>
<dbReference type="EMBL" id="JABXXO010000009">
    <property type="protein sequence ID" value="KAF7770702.1"/>
    <property type="molecule type" value="Genomic_DNA"/>
</dbReference>
<dbReference type="AlphaFoldDB" id="A0A8H7CDS6"/>
<comment type="cofactor">
    <cofactor evidence="1 9">
        <name>heme</name>
        <dbReference type="ChEBI" id="CHEBI:30413"/>
    </cofactor>
</comment>
<dbReference type="GO" id="GO:0005506">
    <property type="term" value="F:iron ion binding"/>
    <property type="evidence" value="ECO:0007669"/>
    <property type="project" value="InterPro"/>
</dbReference>
<evidence type="ECO:0000256" key="3">
    <source>
        <dbReference type="ARBA" id="ARBA00010617"/>
    </source>
</evidence>
<sequence length="529" mass="60368">MPTFDLYLSASSFLLALYFYLKKPNQHASLPLPPGPKGWPVIGNLLDMPTEFEWKTYHEWSKNLDTDILHVPVMGTNLIVLDSPEAVMELLERRSSIYSDRARMPMINELRDIYQQIDFRSFNIGFMPYGDFWRKSRRLMHELLHPTAALRFRPHELKATHHLLERLLDNPKNVIENLRYLAGETIISIAYGLDIKPKDDPYIQTAERGVHPVAAAAVPGAFLVDMLPILKYVPEWMPGAGFQKKAREWGKLALMMVDLPFEAAKKLIAEGKAKPSFTSYSMQRAQENEDEAYQENVIRCSAGTMYAAGSDTTVAAITSCILAMLENPEMLKKAQAQLDFVVTSGHLPDFDDEESLPYITALTMEVLRWRDVVPIAIPRYLQVDDEYKGYKLPKGSVVIPNAWAMLHDETVYPDPFTFKPERFLTKDGKIDKTVRDPRHTCFGFGRRICPGRYMAFSAVWIAIASILYCFDIKKAVDEDGNVIQPSHEYLSALVVFPKPFECSIKPRSDRHERAIRSAVLEHEFNDETA</sequence>
<evidence type="ECO:0008006" key="13">
    <source>
        <dbReference type="Google" id="ProtNLM"/>
    </source>
</evidence>
<keyword evidence="5 9" id="KW-0479">Metal-binding</keyword>
<keyword evidence="6 10" id="KW-0560">Oxidoreductase</keyword>
<dbReference type="Proteomes" id="UP000629468">
    <property type="component" value="Unassembled WGS sequence"/>
</dbReference>
<dbReference type="CDD" id="cd11065">
    <property type="entry name" value="CYP64-like"/>
    <property type="match status" value="1"/>
</dbReference>
<proteinExistence type="inferred from homology"/>
<feature type="binding site" description="axial binding residue" evidence="9">
    <location>
        <position position="449"/>
    </location>
    <ligand>
        <name>heme</name>
        <dbReference type="ChEBI" id="CHEBI:30413"/>
    </ligand>
    <ligandPart>
        <name>Fe</name>
        <dbReference type="ChEBI" id="CHEBI:18248"/>
    </ligandPart>
</feature>
<gene>
    <name evidence="11" type="ORF">Agabi119p4_6676</name>
</gene>
<dbReference type="InterPro" id="IPR050364">
    <property type="entry name" value="Cytochrome_P450_fung"/>
</dbReference>
<evidence type="ECO:0000256" key="5">
    <source>
        <dbReference type="ARBA" id="ARBA00022723"/>
    </source>
</evidence>
<dbReference type="SUPFAM" id="SSF48264">
    <property type="entry name" value="Cytochrome P450"/>
    <property type="match status" value="1"/>
</dbReference>
<comment type="similarity">
    <text evidence="3 10">Belongs to the cytochrome P450 family.</text>
</comment>
<evidence type="ECO:0000256" key="1">
    <source>
        <dbReference type="ARBA" id="ARBA00001971"/>
    </source>
</evidence>
<dbReference type="PANTHER" id="PTHR46300:SF7">
    <property type="entry name" value="P450, PUTATIVE (EUROFUNG)-RELATED"/>
    <property type="match status" value="1"/>
</dbReference>
<dbReference type="GO" id="GO:0020037">
    <property type="term" value="F:heme binding"/>
    <property type="evidence" value="ECO:0007669"/>
    <property type="project" value="InterPro"/>
</dbReference>
<evidence type="ECO:0000256" key="4">
    <source>
        <dbReference type="ARBA" id="ARBA00022617"/>
    </source>
</evidence>
<dbReference type="PRINTS" id="PR00463">
    <property type="entry name" value="EP450I"/>
</dbReference>
<dbReference type="Pfam" id="PF00067">
    <property type="entry name" value="p450"/>
    <property type="match status" value="1"/>
</dbReference>
<protein>
    <recommendedName>
        <fullName evidence="13">Cytochrome P450</fullName>
    </recommendedName>
</protein>
<dbReference type="GO" id="GO:0016705">
    <property type="term" value="F:oxidoreductase activity, acting on paired donors, with incorporation or reduction of molecular oxygen"/>
    <property type="evidence" value="ECO:0007669"/>
    <property type="project" value="InterPro"/>
</dbReference>
<dbReference type="GO" id="GO:0004497">
    <property type="term" value="F:monooxygenase activity"/>
    <property type="evidence" value="ECO:0007669"/>
    <property type="project" value="UniProtKB-KW"/>
</dbReference>
<accession>A0A8H7CDS6</accession>
<evidence type="ECO:0000256" key="10">
    <source>
        <dbReference type="RuleBase" id="RU000461"/>
    </source>
</evidence>
<evidence type="ECO:0000313" key="11">
    <source>
        <dbReference type="EMBL" id="KAF7770702.1"/>
    </source>
</evidence>
<evidence type="ECO:0000256" key="2">
    <source>
        <dbReference type="ARBA" id="ARBA00005179"/>
    </source>
</evidence>
<evidence type="ECO:0000256" key="6">
    <source>
        <dbReference type="ARBA" id="ARBA00023002"/>
    </source>
</evidence>
<organism evidence="11 12">
    <name type="scientific">Agaricus bisporus var. burnettii</name>
    <dbReference type="NCBI Taxonomy" id="192524"/>
    <lineage>
        <taxon>Eukaryota</taxon>
        <taxon>Fungi</taxon>
        <taxon>Dikarya</taxon>
        <taxon>Basidiomycota</taxon>
        <taxon>Agaricomycotina</taxon>
        <taxon>Agaricomycetes</taxon>
        <taxon>Agaricomycetidae</taxon>
        <taxon>Agaricales</taxon>
        <taxon>Agaricineae</taxon>
        <taxon>Agaricaceae</taxon>
        <taxon>Agaricus</taxon>
    </lineage>
</organism>
<evidence type="ECO:0000313" key="12">
    <source>
        <dbReference type="Proteomes" id="UP000629468"/>
    </source>
</evidence>
<keyword evidence="8 10" id="KW-0503">Monooxygenase</keyword>
<dbReference type="InterPro" id="IPR002401">
    <property type="entry name" value="Cyt_P450_E_grp-I"/>
</dbReference>
<keyword evidence="7 9" id="KW-0408">Iron</keyword>
<dbReference type="InterPro" id="IPR017972">
    <property type="entry name" value="Cyt_P450_CS"/>
</dbReference>
<dbReference type="Gene3D" id="1.10.630.10">
    <property type="entry name" value="Cytochrome P450"/>
    <property type="match status" value="1"/>
</dbReference>
<dbReference type="PROSITE" id="PS00086">
    <property type="entry name" value="CYTOCHROME_P450"/>
    <property type="match status" value="1"/>
</dbReference>
<evidence type="ECO:0000256" key="8">
    <source>
        <dbReference type="ARBA" id="ARBA00023033"/>
    </source>
</evidence>
<dbReference type="PANTHER" id="PTHR46300">
    <property type="entry name" value="P450, PUTATIVE (EUROFUNG)-RELATED-RELATED"/>
    <property type="match status" value="1"/>
</dbReference>